<name>A0A7S1XWK2_9STRA</name>
<dbReference type="EMBL" id="HBGJ01032472">
    <property type="protein sequence ID" value="CAD9262147.1"/>
    <property type="molecule type" value="Transcribed_RNA"/>
</dbReference>
<dbReference type="AlphaFoldDB" id="A0A7S1XWK2"/>
<accession>A0A7S1XWK2</accession>
<proteinExistence type="predicted"/>
<gene>
    <name evidence="1" type="ORF">PPAR1163_LOCUS20528</name>
</gene>
<organism evidence="1">
    <name type="scientific">Phaeomonas parva</name>
    <dbReference type="NCBI Taxonomy" id="124430"/>
    <lineage>
        <taxon>Eukaryota</taxon>
        <taxon>Sar</taxon>
        <taxon>Stramenopiles</taxon>
        <taxon>Ochrophyta</taxon>
        <taxon>Pinguiophyceae</taxon>
        <taxon>Pinguiochrysidales</taxon>
        <taxon>Pinguiochrysidaceae</taxon>
        <taxon>Phaeomonas</taxon>
    </lineage>
</organism>
<sequence>MAALNMLRLALMPATDIEDLEAGHRAYLENSKDWLEGPQLCSYKGSVHLAWSFPLPQATYLMGGMGLHAFLMFVPALCIGGLTELDSFSFLLLTGPVMAMIVAPNTLEQPSTWCFISIGQVCIGAMSSMMQLKTRPALAATRAEDLKEPLIEG</sequence>
<protein>
    <submittedName>
        <fullName evidence="1">Uncharacterized protein</fullName>
    </submittedName>
</protein>
<evidence type="ECO:0000313" key="1">
    <source>
        <dbReference type="EMBL" id="CAD9262147.1"/>
    </source>
</evidence>
<reference evidence="1" key="1">
    <citation type="submission" date="2021-01" db="EMBL/GenBank/DDBJ databases">
        <authorList>
            <person name="Corre E."/>
            <person name="Pelletier E."/>
            <person name="Niang G."/>
            <person name="Scheremetjew M."/>
            <person name="Finn R."/>
            <person name="Kale V."/>
            <person name="Holt S."/>
            <person name="Cochrane G."/>
            <person name="Meng A."/>
            <person name="Brown T."/>
            <person name="Cohen L."/>
        </authorList>
    </citation>
    <scope>NUCLEOTIDE SEQUENCE</scope>
    <source>
        <strain evidence="1">CCMP2877</strain>
    </source>
</reference>